<protein>
    <submittedName>
        <fullName evidence="2">ATP phosphoribosyltransferase regulatory subunit</fullName>
    </submittedName>
</protein>
<dbReference type="SUPFAM" id="SSF55681">
    <property type="entry name" value="Class II aaRS and biotin synthetases"/>
    <property type="match status" value="1"/>
</dbReference>
<accession>A0A3E0INC3</accession>
<dbReference type="RefSeq" id="WP_116094716.1">
    <property type="nucleotide sequence ID" value="NZ_QKXQ01000408.1"/>
</dbReference>
<dbReference type="AlphaFoldDB" id="A0A3E0INC3"/>
<dbReference type="GO" id="GO:0140096">
    <property type="term" value="F:catalytic activity, acting on a protein"/>
    <property type="evidence" value="ECO:0007669"/>
    <property type="project" value="UniProtKB-ARBA"/>
</dbReference>
<feature type="domain" description="Class II Histidinyl-tRNA synthetase (HisRS)-like catalytic core" evidence="1">
    <location>
        <begin position="5"/>
        <end position="262"/>
    </location>
</feature>
<keyword evidence="2" id="KW-0808">Transferase</keyword>
<evidence type="ECO:0000313" key="3">
    <source>
        <dbReference type="Proteomes" id="UP000256562"/>
    </source>
</evidence>
<dbReference type="Gene3D" id="3.30.930.10">
    <property type="entry name" value="Bira Bifunctional Protein, Domain 2"/>
    <property type="match status" value="1"/>
</dbReference>
<dbReference type="Proteomes" id="UP000256562">
    <property type="component" value="Unassembled WGS sequence"/>
</dbReference>
<dbReference type="EMBL" id="QKXQ01000408">
    <property type="protein sequence ID" value="REH93364.1"/>
    <property type="molecule type" value="Genomic_DNA"/>
</dbReference>
<dbReference type="OrthoDB" id="2387597at2"/>
<comment type="caution">
    <text evidence="2">The sequence shown here is derived from an EMBL/GenBank/DDBJ whole genome shotgun (WGS) entry which is preliminary data.</text>
</comment>
<dbReference type="NCBIfam" id="NF008947">
    <property type="entry name" value="PRK12294.1"/>
    <property type="match status" value="1"/>
</dbReference>
<dbReference type="Pfam" id="PF13393">
    <property type="entry name" value="tRNA-synt_His"/>
    <property type="match status" value="1"/>
</dbReference>
<evidence type="ECO:0000313" key="2">
    <source>
        <dbReference type="EMBL" id="REH93364.1"/>
    </source>
</evidence>
<organism evidence="2 3">
    <name type="scientific">Staphylococcus felis</name>
    <dbReference type="NCBI Taxonomy" id="46127"/>
    <lineage>
        <taxon>Bacteria</taxon>
        <taxon>Bacillati</taxon>
        <taxon>Bacillota</taxon>
        <taxon>Bacilli</taxon>
        <taxon>Bacillales</taxon>
        <taxon>Staphylococcaceae</taxon>
        <taxon>Staphylococcus</taxon>
    </lineage>
</organism>
<dbReference type="InterPro" id="IPR041715">
    <property type="entry name" value="HisRS-like_core"/>
</dbReference>
<dbReference type="InterPro" id="IPR045864">
    <property type="entry name" value="aa-tRNA-synth_II/BPL/LPL"/>
</dbReference>
<sequence>MQQLLKYKTLEVRFLEYFSRHSFTLIDTSFIESLKWSQLTSDDLKQMGERSVWQNGEMIYALRNDFTDQLVRYYQHYPLQDFAIAYSGPIVRHQQVHTQLGLECYNPTIQDIYQAFKYFYTYIQSELNADIQYVVIGHYQLIDLLLDQKEKTEDILTLITQRNISELKVKLGVQHSIVQLLLTPTHQQLERLNLIYNVEHHIIASLNRWATFFKSLGLNEIHLDITPLAPRSYYKGTFVKAHLTDERVLSGGYYNNGLEGFGLGLTL</sequence>
<proteinExistence type="predicted"/>
<evidence type="ECO:0000259" key="1">
    <source>
        <dbReference type="Pfam" id="PF13393"/>
    </source>
</evidence>
<gene>
    <name evidence="2" type="primary">hisZ</name>
    <name evidence="2" type="ORF">DOS83_08905</name>
</gene>
<reference evidence="2 3" key="1">
    <citation type="journal article" date="2018" name="Vet. Microbiol.">
        <title>Characterisation of Staphylococcus felis isolated from cats using whole genome sequencing.</title>
        <authorList>
            <person name="Worthing K."/>
            <person name="Pang S."/>
            <person name="Trott D.J."/>
            <person name="Abraham S."/>
            <person name="Coombs G.W."/>
            <person name="Jordan D."/>
            <person name="McIntyre L."/>
            <person name="Davies M.R."/>
            <person name="Norris J."/>
        </authorList>
    </citation>
    <scope>NUCLEOTIDE SEQUENCE [LARGE SCALE GENOMIC DNA]</scope>
    <source>
        <strain evidence="2 3">F9</strain>
    </source>
</reference>
<dbReference type="GO" id="GO:0016757">
    <property type="term" value="F:glycosyltransferase activity"/>
    <property type="evidence" value="ECO:0007669"/>
    <property type="project" value="UniProtKB-KW"/>
</dbReference>
<keyword evidence="2" id="KW-0328">Glycosyltransferase</keyword>
<name>A0A3E0INC3_9STAP</name>